<accession>A0A918DI78</accession>
<evidence type="ECO:0008006" key="3">
    <source>
        <dbReference type="Google" id="ProtNLM"/>
    </source>
</evidence>
<evidence type="ECO:0000313" key="1">
    <source>
        <dbReference type="EMBL" id="GGO65611.1"/>
    </source>
</evidence>
<protein>
    <recommendedName>
        <fullName evidence="3">DUF4012 domain-containing protein</fullName>
    </recommendedName>
</protein>
<reference evidence="1" key="1">
    <citation type="journal article" date="2014" name="Int. J. Syst. Evol. Microbiol.">
        <title>Complete genome sequence of Corynebacterium casei LMG S-19264T (=DSM 44701T), isolated from a smear-ripened cheese.</title>
        <authorList>
            <consortium name="US DOE Joint Genome Institute (JGI-PGF)"/>
            <person name="Walter F."/>
            <person name="Albersmeier A."/>
            <person name="Kalinowski J."/>
            <person name="Ruckert C."/>
        </authorList>
    </citation>
    <scope>NUCLEOTIDE SEQUENCE</scope>
    <source>
        <strain evidence="1">CGMCC 4.7368</strain>
    </source>
</reference>
<dbReference type="AlphaFoldDB" id="A0A918DI78"/>
<gene>
    <name evidence="1" type="ORF">GCM10012289_17710</name>
</gene>
<dbReference type="InterPro" id="IPR025101">
    <property type="entry name" value="DUF4012"/>
</dbReference>
<sequence>MRADKRRRFVTFGLLVPAAGLVAAGGWSAYLGRNVQVELQATKDILAGMRESEPRQLGEALARARLHAHEALRLTSGPDWSLISRSPVVGDGATTVRGLAEAAAELTEVLTDVHGAGAKLMASGGFAMGDIHEFLPHLEAAAPTLDTAAGRIAAARARLAATPADTGLATLDAARGTALHEVDRLSGWLDLAADAGALLPPMLGNDGPRRYFLGFQTNAEARGTGGLVGAFGILKTDRGKFGIERLAANSGLEPISRPVVDHGRAFRSRYGESPLYLLANSNLSPHFPYAARTWTALWERQTHQRLDGAIATDPVGLSYLLQLIGPVTLPGGEKVTADNVIDLTERTAYERFSNQWARKRFLITIATAVSEALPRASIDPAALMSTLSRIAEERRIQIWSRRDAEQKRLAATPLAGELPRRPEPFAGLVVNNSGGNKLDYYLKRSLEYELGPCRADGTRVSRVRVGLFNDVPRGKLAPYASGRLDSPNRHHARGSNLLWVSLFASVGSKSGGMKIDGKPANLFREVERSHPVYSTMLELGPRQTRTLEFLMLEPVTAAPPRVPVQPLVHPQRTQIIENPDGCAFGAGQEDR</sequence>
<dbReference type="Proteomes" id="UP000646523">
    <property type="component" value="Unassembled WGS sequence"/>
</dbReference>
<keyword evidence="2" id="KW-1185">Reference proteome</keyword>
<dbReference type="EMBL" id="BMNH01000003">
    <property type="protein sequence ID" value="GGO65611.1"/>
    <property type="molecule type" value="Genomic_DNA"/>
</dbReference>
<dbReference type="RefSeq" id="WP_189123493.1">
    <property type="nucleotide sequence ID" value="NZ_BMNH01000003.1"/>
</dbReference>
<dbReference type="Pfam" id="PF13196">
    <property type="entry name" value="DUF4012"/>
    <property type="match status" value="1"/>
</dbReference>
<organism evidence="1 2">
    <name type="scientific">Nonomuraea cavernae</name>
    <dbReference type="NCBI Taxonomy" id="2045107"/>
    <lineage>
        <taxon>Bacteria</taxon>
        <taxon>Bacillati</taxon>
        <taxon>Actinomycetota</taxon>
        <taxon>Actinomycetes</taxon>
        <taxon>Streptosporangiales</taxon>
        <taxon>Streptosporangiaceae</taxon>
        <taxon>Nonomuraea</taxon>
    </lineage>
</organism>
<name>A0A918DI78_9ACTN</name>
<evidence type="ECO:0000313" key="2">
    <source>
        <dbReference type="Proteomes" id="UP000646523"/>
    </source>
</evidence>
<reference evidence="1" key="2">
    <citation type="submission" date="2020-09" db="EMBL/GenBank/DDBJ databases">
        <authorList>
            <person name="Sun Q."/>
            <person name="Zhou Y."/>
        </authorList>
    </citation>
    <scope>NUCLEOTIDE SEQUENCE</scope>
    <source>
        <strain evidence="1">CGMCC 4.7368</strain>
    </source>
</reference>
<comment type="caution">
    <text evidence="1">The sequence shown here is derived from an EMBL/GenBank/DDBJ whole genome shotgun (WGS) entry which is preliminary data.</text>
</comment>
<proteinExistence type="predicted"/>